<dbReference type="PROSITE" id="PS00257">
    <property type="entry name" value="BOMBESIN"/>
    <property type="match status" value="1"/>
</dbReference>
<keyword evidence="9" id="KW-0968">Cytoplasmic vesicle</keyword>
<evidence type="ECO:0000256" key="7">
    <source>
        <dbReference type="ARBA" id="ARBA00022729"/>
    </source>
</evidence>
<keyword evidence="12" id="KW-1185">Reference proteome</keyword>
<comment type="similarity">
    <text evidence="3">Belongs to the bombesin/neuromedin-B/ranatensin family.</text>
</comment>
<evidence type="ECO:0000256" key="6">
    <source>
        <dbReference type="ARBA" id="ARBA00022685"/>
    </source>
</evidence>
<dbReference type="GO" id="GO:0007218">
    <property type="term" value="P:neuropeptide signaling pathway"/>
    <property type="evidence" value="ECO:0007669"/>
    <property type="project" value="InterPro"/>
</dbReference>
<dbReference type="GO" id="GO:0005184">
    <property type="term" value="F:neuropeptide hormone activity"/>
    <property type="evidence" value="ECO:0007669"/>
    <property type="project" value="TreeGrafter"/>
</dbReference>
<dbReference type="InterPro" id="IPR000874">
    <property type="entry name" value="Bombesin"/>
</dbReference>
<dbReference type="Pfam" id="PF02044">
    <property type="entry name" value="Bombesin"/>
    <property type="match status" value="1"/>
</dbReference>
<evidence type="ECO:0000313" key="12">
    <source>
        <dbReference type="Proteomes" id="UP000694523"/>
    </source>
</evidence>
<accession>A0A8C6TB92</accession>
<dbReference type="GO" id="GO:0005615">
    <property type="term" value="C:extracellular space"/>
    <property type="evidence" value="ECO:0007669"/>
    <property type="project" value="TreeGrafter"/>
</dbReference>
<evidence type="ECO:0000256" key="8">
    <source>
        <dbReference type="ARBA" id="ARBA00022815"/>
    </source>
</evidence>
<dbReference type="Ensembl" id="ENSNMLT00000019902.1">
    <property type="protein sequence ID" value="ENSNMLP00000017694.1"/>
    <property type="gene ID" value="ENSNMLG00000011690.1"/>
</dbReference>
<keyword evidence="5" id="KW-0964">Secreted</keyword>
<dbReference type="GO" id="GO:0031410">
    <property type="term" value="C:cytoplasmic vesicle"/>
    <property type="evidence" value="ECO:0007669"/>
    <property type="project" value="UniProtKB-SubCell"/>
</dbReference>
<evidence type="ECO:0000313" key="11">
    <source>
        <dbReference type="Ensembl" id="ENSNMLP00000017694.1"/>
    </source>
</evidence>
<evidence type="ECO:0000256" key="5">
    <source>
        <dbReference type="ARBA" id="ARBA00022525"/>
    </source>
</evidence>
<proteinExistence type="inferred from homology"/>
<feature type="chain" id="PRO_5034249931" description="Gastrin-releasing peptide" evidence="10">
    <location>
        <begin position="23"/>
        <end position="117"/>
    </location>
</feature>
<reference evidence="11" key="1">
    <citation type="submission" date="2025-08" db="UniProtKB">
        <authorList>
            <consortium name="Ensembl"/>
        </authorList>
    </citation>
    <scope>IDENTIFICATION</scope>
</reference>
<evidence type="ECO:0000256" key="3">
    <source>
        <dbReference type="ARBA" id="ARBA00010012"/>
    </source>
</evidence>
<dbReference type="PANTHER" id="PTHR16866:SF2">
    <property type="entry name" value="GASTRIN-RELEASING PEPTIDE"/>
    <property type="match status" value="1"/>
</dbReference>
<reference evidence="11" key="2">
    <citation type="submission" date="2025-09" db="UniProtKB">
        <authorList>
            <consortium name="Ensembl"/>
        </authorList>
    </citation>
    <scope>IDENTIFICATION</scope>
</reference>
<keyword evidence="8" id="KW-0027">Amidation</keyword>
<keyword evidence="6" id="KW-0165">Cleavage on pair of basic residues</keyword>
<evidence type="ECO:0000256" key="2">
    <source>
        <dbReference type="ARBA" id="ARBA00004613"/>
    </source>
</evidence>
<protein>
    <recommendedName>
        <fullName evidence="4">Gastrin-releasing peptide</fullName>
    </recommendedName>
</protein>
<evidence type="ECO:0000256" key="10">
    <source>
        <dbReference type="SAM" id="SignalP"/>
    </source>
</evidence>
<evidence type="ECO:0000256" key="9">
    <source>
        <dbReference type="ARBA" id="ARBA00023329"/>
    </source>
</evidence>
<comment type="subcellular location">
    <subcellularLocation>
        <location evidence="1">Cytoplasmic vesicle</location>
        <location evidence="1">Secretory vesicle lumen</location>
    </subcellularLocation>
    <subcellularLocation>
        <location evidence="2">Secreted</location>
    </subcellularLocation>
</comment>
<keyword evidence="7 10" id="KW-0732">Signal</keyword>
<evidence type="ECO:0000256" key="4">
    <source>
        <dbReference type="ARBA" id="ARBA00016270"/>
    </source>
</evidence>
<organism evidence="11 12">
    <name type="scientific">Neogobius melanostomus</name>
    <name type="common">round goby</name>
    <dbReference type="NCBI Taxonomy" id="47308"/>
    <lineage>
        <taxon>Eukaryota</taxon>
        <taxon>Metazoa</taxon>
        <taxon>Chordata</taxon>
        <taxon>Craniata</taxon>
        <taxon>Vertebrata</taxon>
        <taxon>Euteleostomi</taxon>
        <taxon>Actinopterygii</taxon>
        <taxon>Neopterygii</taxon>
        <taxon>Teleostei</taxon>
        <taxon>Neoteleostei</taxon>
        <taxon>Acanthomorphata</taxon>
        <taxon>Gobiaria</taxon>
        <taxon>Gobiiformes</taxon>
        <taxon>Gobioidei</taxon>
        <taxon>Gobiidae</taxon>
        <taxon>Benthophilinae</taxon>
        <taxon>Neogobiini</taxon>
        <taxon>Neogobius</taxon>
    </lineage>
</organism>
<dbReference type="PANTHER" id="PTHR16866">
    <property type="entry name" value="GASTRIN-RELEASING PEPTIDE"/>
    <property type="match status" value="1"/>
</dbReference>
<dbReference type="Proteomes" id="UP000694523">
    <property type="component" value="Unplaced"/>
</dbReference>
<feature type="signal peptide" evidence="10">
    <location>
        <begin position="1"/>
        <end position="22"/>
    </location>
</feature>
<name>A0A8C6TB92_9GOBI</name>
<dbReference type="AlphaFoldDB" id="A0A8C6TB92"/>
<evidence type="ECO:0000256" key="1">
    <source>
        <dbReference type="ARBA" id="ARBA00004263"/>
    </source>
</evidence>
<sequence>VPYLPLVVILATISCLLHSTESSVPAGKLYPRGNHWAVGHLMGKKSISSYASLQHRHEDEYLRGARTTQAMALERRGLLQHQTSKQKRAPTVTARKGALIRGRWRRVGIYRFLLEVA</sequence>